<evidence type="ECO:0000313" key="5">
    <source>
        <dbReference type="Proteomes" id="UP001160483"/>
    </source>
</evidence>
<sequence length="118" mass="13424">MKPMILVSTMSFLLLTCAPIAAFDREKRLRVMISVHANEHAVTSGKEKHEREPDNCVDDGTRTYDPICASNGNLYLNMNRFKYKKCLMNANCGEDITIVDPEFCKDVRLEDFTSEGLM</sequence>
<organism evidence="2 5">
    <name type="scientific">Peronospora belbahrii</name>
    <dbReference type="NCBI Taxonomy" id="622444"/>
    <lineage>
        <taxon>Eukaryota</taxon>
        <taxon>Sar</taxon>
        <taxon>Stramenopiles</taxon>
        <taxon>Oomycota</taxon>
        <taxon>Peronosporomycetes</taxon>
        <taxon>Peronosporales</taxon>
        <taxon>Peronosporaceae</taxon>
        <taxon>Peronospora</taxon>
    </lineage>
</organism>
<comment type="caution">
    <text evidence="2">The sequence shown here is derived from an EMBL/GenBank/DDBJ whole genome shotgun (WGS) entry which is preliminary data.</text>
</comment>
<dbReference type="Proteomes" id="UP001158986">
    <property type="component" value="Unassembled WGS sequence"/>
</dbReference>
<accession>A0AAU9KRX1</accession>
<name>A0AAU9KRX1_9STRA</name>
<evidence type="ECO:0000313" key="3">
    <source>
        <dbReference type="EMBL" id="CAH0516615.1"/>
    </source>
</evidence>
<feature type="signal peptide" evidence="1">
    <location>
        <begin position="1"/>
        <end position="22"/>
    </location>
</feature>
<feature type="chain" id="PRO_5043762300" description="Kazal-like domain-containing protein" evidence="1">
    <location>
        <begin position="23"/>
        <end position="118"/>
    </location>
</feature>
<dbReference type="EMBL" id="CAKKTJ010000136">
    <property type="protein sequence ID" value="CAH0476105.1"/>
    <property type="molecule type" value="Genomic_DNA"/>
</dbReference>
<evidence type="ECO:0000313" key="2">
    <source>
        <dbReference type="EMBL" id="CAH0476105.1"/>
    </source>
</evidence>
<reference evidence="2 4" key="1">
    <citation type="submission" date="2021-11" db="EMBL/GenBank/DDBJ databases">
        <authorList>
            <person name="Islam A."/>
            <person name="Islam S."/>
            <person name="Flora M.S."/>
            <person name="Rahman M."/>
            <person name="Ziaur R.M."/>
            <person name="Epstein J.H."/>
            <person name="Hassan M."/>
            <person name="Klassen M."/>
            <person name="Woodard K."/>
            <person name="Webb A."/>
            <person name="Webby R.J."/>
            <person name="El Zowalaty M.E."/>
        </authorList>
    </citation>
    <scope>NUCLEOTIDE SEQUENCE</scope>
    <source>
        <strain evidence="3">Pbs1</strain>
        <strain evidence="2">Pbs3</strain>
    </source>
</reference>
<evidence type="ECO:0000313" key="4">
    <source>
        <dbReference type="Proteomes" id="UP001158986"/>
    </source>
</evidence>
<dbReference type="Gene3D" id="3.30.60.30">
    <property type="match status" value="1"/>
</dbReference>
<dbReference type="SUPFAM" id="SSF100895">
    <property type="entry name" value="Kazal-type serine protease inhibitors"/>
    <property type="match status" value="1"/>
</dbReference>
<dbReference type="AlphaFoldDB" id="A0AAU9KRX1"/>
<keyword evidence="1" id="KW-0732">Signal</keyword>
<dbReference type="InterPro" id="IPR036058">
    <property type="entry name" value="Kazal_dom_sf"/>
</dbReference>
<keyword evidence="4" id="KW-1185">Reference proteome</keyword>
<dbReference type="EMBL" id="CAKLCB010000181">
    <property type="protein sequence ID" value="CAH0516615.1"/>
    <property type="molecule type" value="Genomic_DNA"/>
</dbReference>
<evidence type="ECO:0000256" key="1">
    <source>
        <dbReference type="SAM" id="SignalP"/>
    </source>
</evidence>
<protein>
    <recommendedName>
        <fullName evidence="6">Kazal-like domain-containing protein</fullName>
    </recommendedName>
</protein>
<gene>
    <name evidence="3" type="ORF">PBS001_LOCUS3271</name>
    <name evidence="2" type="ORF">PBS003_LOCUS2901</name>
</gene>
<dbReference type="Proteomes" id="UP001160483">
    <property type="component" value="Unassembled WGS sequence"/>
</dbReference>
<evidence type="ECO:0008006" key="6">
    <source>
        <dbReference type="Google" id="ProtNLM"/>
    </source>
</evidence>
<proteinExistence type="predicted"/>